<feature type="repeat" description="WD" evidence="5">
    <location>
        <begin position="228"/>
        <end position="269"/>
    </location>
</feature>
<evidence type="ECO:0000259" key="7">
    <source>
        <dbReference type="Pfam" id="PF20946"/>
    </source>
</evidence>
<sequence length="844" mass="94537">MPERPPQHPRPAQPPGPTYLQYSPDGQRLIVAGVGNFARSFRTGDNGEPDLLPETHDETYAVASGNDYVILGCEDGTVCEYAVPSGDLKQILVRTTLPVRDIALSPDENWIAVSSDELEVKIVNRHDIEQITTLREHPKPIKHLSYDPTGKYLAASCTNGVIYIYTMAGPEPALLRTMDGIINRLETAESTSSKCVWHPDGRAFACATQIRDIQVISVEDGAHQRAFAGAHNGDITSLAWSPNGALLASSSADDQLVIWETKTQTVLKKFNYEKIINLAWQSTGENIFNWTTSQGELYIIPEFLQDEAHVRLLKGPRVRAPFFHDPLHEKTAAVNGRKPLVSGQGKRAGTPDSLDEMLGPEDEYDWIEDDDGAGYINENGKRTNGHLGGVNGHSAKRNKQGLWQPQVHEAFQPGATPWRGNRKYLCLNLIGFVWTVDQDTHNTVTVEFYDREMYRDFHFTDPFLYDKACLNENGTLFASPPKDGQPAVIFYRPHETWTARSDSRVSLPDGEEATCIALSNRYIVAVTNKNYVRVWTLFGTPVRMWRMKSAPAVTCSAWGDYVMTVGNGSVGADGCTQLMYSIDDVRRDENCQNEDVLALGTLPPDSEEEDVSLKTVFWSDLGDPCIYDSNGVLLTLLHWRNPGQAKWVPLLDTRLLDRLKDGKREETYWPVAVAGEKFHCIILKGGDKSPYFPRPLLTEFEFHVPVSRAVEKNRNDEGEEDEEEETNAAAAVRLEESFVRTSVMLDLVDDLVQSLGERAGHAQKTEVMKREIDVDKILLQLLAVECREGEDRGMKALEIVGLLKDRSGKMLEAAAKVAGRWNRTVLEDKIRDYAERRLMGMDEE</sequence>
<dbReference type="GO" id="GO:0043596">
    <property type="term" value="C:nuclear replication fork"/>
    <property type="evidence" value="ECO:0007669"/>
    <property type="project" value="TreeGrafter"/>
</dbReference>
<keyword evidence="4" id="KW-0539">Nucleus</keyword>
<reference evidence="9 10" key="1">
    <citation type="submission" date="2015-01" db="EMBL/GenBank/DDBJ databases">
        <title>The Genome Sequence of Exophiala oligosperma CBS72588.</title>
        <authorList>
            <consortium name="The Broad Institute Genomics Platform"/>
            <person name="Cuomo C."/>
            <person name="de Hoog S."/>
            <person name="Gorbushina A."/>
            <person name="Stielow B."/>
            <person name="Teixiera M."/>
            <person name="Abouelleil A."/>
            <person name="Chapman S.B."/>
            <person name="Priest M."/>
            <person name="Young S.K."/>
            <person name="Wortman J."/>
            <person name="Nusbaum C."/>
            <person name="Birren B."/>
        </authorList>
    </citation>
    <scope>NUCLEOTIDE SEQUENCE [LARGE SCALE GENOMIC DNA]</scope>
    <source>
        <strain evidence="9 10">CBS 72588</strain>
    </source>
</reference>
<evidence type="ECO:0000259" key="8">
    <source>
        <dbReference type="Pfam" id="PF24817"/>
    </source>
</evidence>
<dbReference type="InterPro" id="IPR036322">
    <property type="entry name" value="WD40_repeat_dom_sf"/>
</dbReference>
<dbReference type="Pfam" id="PF12341">
    <property type="entry name" value="Mcl1_mid"/>
    <property type="match status" value="1"/>
</dbReference>
<keyword evidence="3" id="KW-0677">Repeat</keyword>
<feature type="domain" description="WDHD1 first WD40" evidence="8">
    <location>
        <begin position="14"/>
        <end position="297"/>
    </location>
</feature>
<dbReference type="PROSITE" id="PS50082">
    <property type="entry name" value="WD_REPEATS_2"/>
    <property type="match status" value="1"/>
</dbReference>
<dbReference type="InterPro" id="IPR022100">
    <property type="entry name" value="WDHD1/CFT4_beta-prop_2nd"/>
</dbReference>
<protein>
    <submittedName>
        <fullName evidence="9">Uncharacterized protein</fullName>
    </submittedName>
</protein>
<evidence type="ECO:0000313" key="9">
    <source>
        <dbReference type="EMBL" id="KIW44226.1"/>
    </source>
</evidence>
<organism evidence="9 10">
    <name type="scientific">Exophiala oligosperma</name>
    <dbReference type="NCBI Taxonomy" id="215243"/>
    <lineage>
        <taxon>Eukaryota</taxon>
        <taxon>Fungi</taxon>
        <taxon>Dikarya</taxon>
        <taxon>Ascomycota</taxon>
        <taxon>Pezizomycotina</taxon>
        <taxon>Eurotiomycetes</taxon>
        <taxon>Chaetothyriomycetidae</taxon>
        <taxon>Chaetothyriales</taxon>
        <taxon>Herpotrichiellaceae</taxon>
        <taxon>Exophiala</taxon>
    </lineage>
</organism>
<name>A0A0D2AWP2_9EURO</name>
<evidence type="ECO:0000256" key="2">
    <source>
        <dbReference type="ARBA" id="ARBA00022574"/>
    </source>
</evidence>
<accession>A0A0D2AWP2</accession>
<dbReference type="PANTHER" id="PTHR19932:SF10">
    <property type="entry name" value="WD REPEAT AND HMG-BOX DNA-BINDING PROTEIN 1"/>
    <property type="match status" value="1"/>
</dbReference>
<evidence type="ECO:0000256" key="4">
    <source>
        <dbReference type="ARBA" id="ARBA00023242"/>
    </source>
</evidence>
<dbReference type="STRING" id="215243.A0A0D2AWP2"/>
<dbReference type="OrthoDB" id="427368at2759"/>
<dbReference type="GO" id="GO:0000278">
    <property type="term" value="P:mitotic cell cycle"/>
    <property type="evidence" value="ECO:0007669"/>
    <property type="project" value="TreeGrafter"/>
</dbReference>
<dbReference type="Pfam" id="PF24817">
    <property type="entry name" value="WD40_WDHD1_1st"/>
    <property type="match status" value="1"/>
</dbReference>
<dbReference type="SUPFAM" id="SSF50978">
    <property type="entry name" value="WD40 repeat-like"/>
    <property type="match status" value="1"/>
</dbReference>
<dbReference type="Gene3D" id="2.130.10.10">
    <property type="entry name" value="YVTN repeat-like/Quinoprotein amine dehydrogenase"/>
    <property type="match status" value="2"/>
</dbReference>
<keyword evidence="2 5" id="KW-0853">WD repeat</keyword>
<dbReference type="SMART" id="SM00320">
    <property type="entry name" value="WD40"/>
    <property type="match status" value="5"/>
</dbReference>
<dbReference type="GO" id="GO:0006281">
    <property type="term" value="P:DNA repair"/>
    <property type="evidence" value="ECO:0007669"/>
    <property type="project" value="TreeGrafter"/>
</dbReference>
<comment type="subcellular location">
    <subcellularLocation>
        <location evidence="1">Nucleus</location>
    </subcellularLocation>
</comment>
<dbReference type="GO" id="GO:0006261">
    <property type="term" value="P:DNA-templated DNA replication"/>
    <property type="evidence" value="ECO:0007669"/>
    <property type="project" value="TreeGrafter"/>
</dbReference>
<dbReference type="Pfam" id="PF20946">
    <property type="entry name" value="Ctf4_C"/>
    <property type="match status" value="1"/>
</dbReference>
<dbReference type="AlphaFoldDB" id="A0A0D2AWP2"/>
<keyword evidence="10" id="KW-1185">Reference proteome</keyword>
<feature type="domain" description="WDHD1/CFT4 helical bundle" evidence="7">
    <location>
        <begin position="733"/>
        <end position="839"/>
    </location>
</feature>
<dbReference type="GO" id="GO:0003682">
    <property type="term" value="F:chromatin binding"/>
    <property type="evidence" value="ECO:0007669"/>
    <property type="project" value="TreeGrafter"/>
</dbReference>
<evidence type="ECO:0000256" key="1">
    <source>
        <dbReference type="ARBA" id="ARBA00004123"/>
    </source>
</evidence>
<proteinExistence type="predicted"/>
<dbReference type="GeneID" id="27357327"/>
<evidence type="ECO:0000256" key="5">
    <source>
        <dbReference type="PROSITE-ProRule" id="PRU00221"/>
    </source>
</evidence>
<dbReference type="HOGENOM" id="CLU_004219_2_1_1"/>
<dbReference type="InterPro" id="IPR057646">
    <property type="entry name" value="WD40_WDHD1_1st"/>
</dbReference>
<dbReference type="InterPro" id="IPR015943">
    <property type="entry name" value="WD40/YVTN_repeat-like_dom_sf"/>
</dbReference>
<gene>
    <name evidence="9" type="ORF">PV06_05253</name>
</gene>
<dbReference type="RefSeq" id="XP_016264442.1">
    <property type="nucleotide sequence ID" value="XM_016406236.1"/>
</dbReference>
<dbReference type="PROSITE" id="PS50294">
    <property type="entry name" value="WD_REPEATS_REGION"/>
    <property type="match status" value="1"/>
</dbReference>
<dbReference type="InterPro" id="IPR001680">
    <property type="entry name" value="WD40_rpt"/>
</dbReference>
<dbReference type="InterPro" id="IPR019775">
    <property type="entry name" value="WD40_repeat_CS"/>
</dbReference>
<evidence type="ECO:0000313" key="10">
    <source>
        <dbReference type="Proteomes" id="UP000053342"/>
    </source>
</evidence>
<evidence type="ECO:0000256" key="3">
    <source>
        <dbReference type="ARBA" id="ARBA00022737"/>
    </source>
</evidence>
<dbReference type="Proteomes" id="UP000053342">
    <property type="component" value="Unassembled WGS sequence"/>
</dbReference>
<dbReference type="InterPro" id="IPR048591">
    <property type="entry name" value="WDHD1/CFT4_hel"/>
</dbReference>
<dbReference type="PROSITE" id="PS00678">
    <property type="entry name" value="WD_REPEATS_1"/>
    <property type="match status" value="1"/>
</dbReference>
<feature type="domain" description="WDHD1/CFT4 second beta-propeller" evidence="6">
    <location>
        <begin position="409"/>
        <end position="706"/>
    </location>
</feature>
<dbReference type="EMBL" id="KN847335">
    <property type="protein sequence ID" value="KIW44226.1"/>
    <property type="molecule type" value="Genomic_DNA"/>
</dbReference>
<dbReference type="VEuPathDB" id="FungiDB:PV06_05253"/>
<evidence type="ECO:0000259" key="6">
    <source>
        <dbReference type="Pfam" id="PF12341"/>
    </source>
</evidence>
<dbReference type="PANTHER" id="PTHR19932">
    <property type="entry name" value="WD REPEAT AND HMG-BOX DNA BINDING PROTEIN"/>
    <property type="match status" value="1"/>
</dbReference>